<evidence type="ECO:0000256" key="4">
    <source>
        <dbReference type="ARBA" id="ARBA00023125"/>
    </source>
</evidence>
<dbReference type="NCBIfam" id="TIGR02937">
    <property type="entry name" value="sigma70-ECF"/>
    <property type="match status" value="1"/>
</dbReference>
<protein>
    <submittedName>
        <fullName evidence="8">RNA polymerase sigma factor</fullName>
    </submittedName>
</protein>
<evidence type="ECO:0000256" key="1">
    <source>
        <dbReference type="ARBA" id="ARBA00010641"/>
    </source>
</evidence>
<dbReference type="RefSeq" id="WP_302928572.1">
    <property type="nucleotide sequence ID" value="NZ_JAJEPW010000016.1"/>
</dbReference>
<evidence type="ECO:0000259" key="6">
    <source>
        <dbReference type="Pfam" id="PF04542"/>
    </source>
</evidence>
<evidence type="ECO:0000313" key="9">
    <source>
        <dbReference type="Proteomes" id="UP001199319"/>
    </source>
</evidence>
<evidence type="ECO:0000256" key="3">
    <source>
        <dbReference type="ARBA" id="ARBA00023082"/>
    </source>
</evidence>
<dbReference type="GO" id="GO:0016987">
    <property type="term" value="F:sigma factor activity"/>
    <property type="evidence" value="ECO:0007669"/>
    <property type="project" value="UniProtKB-KW"/>
</dbReference>
<comment type="caution">
    <text evidence="8">The sequence shown here is derived from an EMBL/GenBank/DDBJ whole genome shotgun (WGS) entry which is preliminary data.</text>
</comment>
<proteinExistence type="inferred from homology"/>
<dbReference type="InterPro" id="IPR039425">
    <property type="entry name" value="RNA_pol_sigma-70-like"/>
</dbReference>
<dbReference type="Proteomes" id="UP001199319">
    <property type="component" value="Unassembled WGS sequence"/>
</dbReference>
<keyword evidence="3" id="KW-0731">Sigma factor</keyword>
<keyword evidence="5" id="KW-0804">Transcription</keyword>
<keyword evidence="2" id="KW-0805">Transcription regulation</keyword>
<dbReference type="Pfam" id="PF04542">
    <property type="entry name" value="Sigma70_r2"/>
    <property type="match status" value="1"/>
</dbReference>
<feature type="domain" description="RNA polymerase sigma-70 region 2" evidence="6">
    <location>
        <begin position="23"/>
        <end position="87"/>
    </location>
</feature>
<evidence type="ECO:0000259" key="7">
    <source>
        <dbReference type="Pfam" id="PF08281"/>
    </source>
</evidence>
<gene>
    <name evidence="8" type="ORF">LKD37_07165</name>
</gene>
<evidence type="ECO:0000256" key="2">
    <source>
        <dbReference type="ARBA" id="ARBA00023015"/>
    </source>
</evidence>
<keyword evidence="4" id="KW-0238">DNA-binding</keyword>
<dbReference type="InterPro" id="IPR014284">
    <property type="entry name" value="RNA_pol_sigma-70_dom"/>
</dbReference>
<dbReference type="PANTHER" id="PTHR43133:SF8">
    <property type="entry name" value="RNA POLYMERASE SIGMA FACTOR HI_1459-RELATED"/>
    <property type="match status" value="1"/>
</dbReference>
<feature type="domain" description="RNA polymerase sigma factor 70 region 4 type 2" evidence="7">
    <location>
        <begin position="124"/>
        <end position="173"/>
    </location>
</feature>
<dbReference type="InterPro" id="IPR036388">
    <property type="entry name" value="WH-like_DNA-bd_sf"/>
</dbReference>
<dbReference type="SUPFAM" id="SSF88659">
    <property type="entry name" value="Sigma3 and sigma4 domains of RNA polymerase sigma factors"/>
    <property type="match status" value="1"/>
</dbReference>
<keyword evidence="9" id="KW-1185">Reference proteome</keyword>
<name>A0AAE3ABT5_9FIRM</name>
<dbReference type="EMBL" id="JAJEPW010000016">
    <property type="protein sequence ID" value="MCC2129294.1"/>
    <property type="molecule type" value="Genomic_DNA"/>
</dbReference>
<dbReference type="Gene3D" id="1.10.10.10">
    <property type="entry name" value="Winged helix-like DNA-binding domain superfamily/Winged helix DNA-binding domain"/>
    <property type="match status" value="1"/>
</dbReference>
<accession>A0AAE3ABT5</accession>
<dbReference type="SUPFAM" id="SSF88946">
    <property type="entry name" value="Sigma2 domain of RNA polymerase sigma factors"/>
    <property type="match status" value="1"/>
</dbReference>
<sequence>MEDRDIVTLYWQRDEEAIRQTDRQYGRYLSAIAFHILADREDSRETVNDTYLRAWGSMPPHRPQVLATYLGRITRQLSIDRWRARGRAKRGGSQYALSLEELGDCVSGAATPEEALDLAELGRAIGDYLRTLPLPARRAFLCRYYYADSLAETARVCGISVPAVKSQLYRTRQGLQTYLEKEGFDV</sequence>
<dbReference type="Pfam" id="PF08281">
    <property type="entry name" value="Sigma70_r4_2"/>
    <property type="match status" value="1"/>
</dbReference>
<dbReference type="GO" id="GO:0003677">
    <property type="term" value="F:DNA binding"/>
    <property type="evidence" value="ECO:0007669"/>
    <property type="project" value="UniProtKB-KW"/>
</dbReference>
<organism evidence="8 9">
    <name type="scientific">Brotocaccenecus cirricatena</name>
    <dbReference type="NCBI Taxonomy" id="3064195"/>
    <lineage>
        <taxon>Bacteria</taxon>
        <taxon>Bacillati</taxon>
        <taxon>Bacillota</taxon>
        <taxon>Clostridia</taxon>
        <taxon>Eubacteriales</taxon>
        <taxon>Oscillospiraceae</taxon>
        <taxon>Brotocaccenecus</taxon>
    </lineage>
</organism>
<dbReference type="InterPro" id="IPR013324">
    <property type="entry name" value="RNA_pol_sigma_r3/r4-like"/>
</dbReference>
<dbReference type="InterPro" id="IPR007627">
    <property type="entry name" value="RNA_pol_sigma70_r2"/>
</dbReference>
<dbReference type="InterPro" id="IPR013249">
    <property type="entry name" value="RNA_pol_sigma70_r4_t2"/>
</dbReference>
<dbReference type="InterPro" id="IPR013325">
    <property type="entry name" value="RNA_pol_sigma_r2"/>
</dbReference>
<dbReference type="GO" id="GO:0006352">
    <property type="term" value="P:DNA-templated transcription initiation"/>
    <property type="evidence" value="ECO:0007669"/>
    <property type="project" value="InterPro"/>
</dbReference>
<dbReference type="AlphaFoldDB" id="A0AAE3ABT5"/>
<reference evidence="8" key="1">
    <citation type="submission" date="2021-10" db="EMBL/GenBank/DDBJ databases">
        <title>Anaerobic single-cell dispensing facilitates the cultivation of human gut bacteria.</title>
        <authorList>
            <person name="Afrizal A."/>
        </authorList>
    </citation>
    <scope>NUCLEOTIDE SEQUENCE</scope>
    <source>
        <strain evidence="8">CLA-AA-H272</strain>
    </source>
</reference>
<dbReference type="PANTHER" id="PTHR43133">
    <property type="entry name" value="RNA POLYMERASE ECF-TYPE SIGMA FACTO"/>
    <property type="match status" value="1"/>
</dbReference>
<dbReference type="Gene3D" id="1.10.1740.10">
    <property type="match status" value="1"/>
</dbReference>
<evidence type="ECO:0000313" key="8">
    <source>
        <dbReference type="EMBL" id="MCC2129294.1"/>
    </source>
</evidence>
<comment type="similarity">
    <text evidence="1">Belongs to the sigma-70 factor family. ECF subfamily.</text>
</comment>
<evidence type="ECO:0000256" key="5">
    <source>
        <dbReference type="ARBA" id="ARBA00023163"/>
    </source>
</evidence>